<name>A0A0S3PZ26_9BRAD</name>
<dbReference type="OrthoDB" id="9813425at2"/>
<protein>
    <submittedName>
        <fullName evidence="2">Endonuclease/Exonuclease/phosphatase family protein</fullName>
    </submittedName>
</protein>
<dbReference type="Proteomes" id="UP000236884">
    <property type="component" value="Chromosome"/>
</dbReference>
<keyword evidence="2" id="KW-0255">Endonuclease</keyword>
<dbReference type="AlphaFoldDB" id="A0A0S3PZ26"/>
<dbReference type="EMBL" id="AP014946">
    <property type="protein sequence ID" value="BAT61190.1"/>
    <property type="molecule type" value="Genomic_DNA"/>
</dbReference>
<evidence type="ECO:0000259" key="1">
    <source>
        <dbReference type="Pfam" id="PF03372"/>
    </source>
</evidence>
<dbReference type="KEGG" id="vgo:GJW-30_1_03747"/>
<dbReference type="InterPro" id="IPR036691">
    <property type="entry name" value="Endo/exonu/phosph_ase_sf"/>
</dbReference>
<dbReference type="Pfam" id="PF03372">
    <property type="entry name" value="Exo_endo_phos"/>
    <property type="match status" value="1"/>
</dbReference>
<proteinExistence type="predicted"/>
<keyword evidence="3" id="KW-1185">Reference proteome</keyword>
<dbReference type="RefSeq" id="WP_130364589.1">
    <property type="nucleotide sequence ID" value="NZ_AP014946.1"/>
</dbReference>
<evidence type="ECO:0000313" key="3">
    <source>
        <dbReference type="Proteomes" id="UP000236884"/>
    </source>
</evidence>
<dbReference type="SUPFAM" id="SSF56219">
    <property type="entry name" value="DNase I-like"/>
    <property type="match status" value="1"/>
</dbReference>
<dbReference type="InterPro" id="IPR051916">
    <property type="entry name" value="GPI-anchor_lipid_remodeler"/>
</dbReference>
<keyword evidence="2" id="KW-0540">Nuclease</keyword>
<dbReference type="InterPro" id="IPR005135">
    <property type="entry name" value="Endo/exonuclease/phosphatase"/>
</dbReference>
<keyword evidence="2" id="KW-0378">Hydrolase</keyword>
<accession>A0A0S3PZ26</accession>
<dbReference type="GO" id="GO:0004519">
    <property type="term" value="F:endonuclease activity"/>
    <property type="evidence" value="ECO:0007669"/>
    <property type="project" value="UniProtKB-KW"/>
</dbReference>
<dbReference type="Gene3D" id="3.60.10.10">
    <property type="entry name" value="Endonuclease/exonuclease/phosphatase"/>
    <property type="match status" value="1"/>
</dbReference>
<dbReference type="GO" id="GO:0004527">
    <property type="term" value="F:exonuclease activity"/>
    <property type="evidence" value="ECO:0007669"/>
    <property type="project" value="UniProtKB-KW"/>
</dbReference>
<dbReference type="PANTHER" id="PTHR14859">
    <property type="entry name" value="CALCOFLUOR WHITE HYPERSENSITIVE PROTEIN PRECURSOR"/>
    <property type="match status" value="1"/>
</dbReference>
<dbReference type="GO" id="GO:0016020">
    <property type="term" value="C:membrane"/>
    <property type="evidence" value="ECO:0007669"/>
    <property type="project" value="GOC"/>
</dbReference>
<gene>
    <name evidence="2" type="ORF">GJW-30_1_03747</name>
</gene>
<reference evidence="2 3" key="1">
    <citation type="submission" date="2015-08" db="EMBL/GenBank/DDBJ databases">
        <title>Investigation of the bacterial diversity of lava forest soil.</title>
        <authorList>
            <person name="Lee J.S."/>
        </authorList>
    </citation>
    <scope>NUCLEOTIDE SEQUENCE [LARGE SCALE GENOMIC DNA]</scope>
    <source>
        <strain evidence="2 3">GJW-30</strain>
    </source>
</reference>
<keyword evidence="2" id="KW-0269">Exonuclease</keyword>
<dbReference type="PANTHER" id="PTHR14859:SF15">
    <property type="entry name" value="ENDONUCLEASE_EXONUCLEASE_PHOSPHATASE DOMAIN-CONTAINING PROTEIN"/>
    <property type="match status" value="1"/>
</dbReference>
<evidence type="ECO:0000313" key="2">
    <source>
        <dbReference type="EMBL" id="BAT61190.1"/>
    </source>
</evidence>
<organism evidence="2 3">
    <name type="scientific">Variibacter gotjawalensis</name>
    <dbReference type="NCBI Taxonomy" id="1333996"/>
    <lineage>
        <taxon>Bacteria</taxon>
        <taxon>Pseudomonadati</taxon>
        <taxon>Pseudomonadota</taxon>
        <taxon>Alphaproteobacteria</taxon>
        <taxon>Hyphomicrobiales</taxon>
        <taxon>Nitrobacteraceae</taxon>
        <taxon>Variibacter</taxon>
    </lineage>
</organism>
<sequence>MSIRVLTWNIQWGRGMDGITDLKRIVEHARQMGDPDILCFQEVSAHMPDLADTNGADQFAELAALLPQHTAIAGTPLEIFDPHGKPRRFGNAIFSRLPVRQVLRHTLPWIPDGERNMPRGLIEATVIAPFGLLRVMTTHLEYFSAEARAAQVDAIRTIHAAAYMRSKSPPDEGKGPYEPTPRPAAALLMGDFNMPPSHPTKRRISDKHDNGAPRLIDAWNAAHEPEPHPHSFCITDQTYGQPHCCDFMFVSEGLTHRIVEIAYDTETRLSDHQPVLLTLE</sequence>
<feature type="domain" description="Endonuclease/exonuclease/phosphatase" evidence="1">
    <location>
        <begin position="6"/>
        <end position="272"/>
    </location>
</feature>
<dbReference type="GO" id="GO:0006506">
    <property type="term" value="P:GPI anchor biosynthetic process"/>
    <property type="evidence" value="ECO:0007669"/>
    <property type="project" value="TreeGrafter"/>
</dbReference>